<name>A0A8X6MRE2_NEPPI</name>
<evidence type="ECO:0000313" key="2">
    <source>
        <dbReference type="EMBL" id="GFS73644.1"/>
    </source>
</evidence>
<feature type="non-terminal residue" evidence="2">
    <location>
        <position position="1"/>
    </location>
</feature>
<dbReference type="EMBL" id="BMAW01050042">
    <property type="protein sequence ID" value="GFS73644.1"/>
    <property type="molecule type" value="Genomic_DNA"/>
</dbReference>
<dbReference type="Proteomes" id="UP000887013">
    <property type="component" value="Unassembled WGS sequence"/>
</dbReference>
<protein>
    <submittedName>
        <fullName evidence="2">Uncharacterized protein</fullName>
    </submittedName>
</protein>
<sequence>STSPSIIQTHESEHGIASGIQSTSPSIVQTHQSERGIAS</sequence>
<comment type="caution">
    <text evidence="2">The sequence shown here is derived from an EMBL/GenBank/DDBJ whole genome shotgun (WGS) entry which is preliminary data.</text>
</comment>
<organism evidence="2 3">
    <name type="scientific">Nephila pilipes</name>
    <name type="common">Giant wood spider</name>
    <name type="synonym">Nephila maculata</name>
    <dbReference type="NCBI Taxonomy" id="299642"/>
    <lineage>
        <taxon>Eukaryota</taxon>
        <taxon>Metazoa</taxon>
        <taxon>Ecdysozoa</taxon>
        <taxon>Arthropoda</taxon>
        <taxon>Chelicerata</taxon>
        <taxon>Arachnida</taxon>
        <taxon>Araneae</taxon>
        <taxon>Araneomorphae</taxon>
        <taxon>Entelegynae</taxon>
        <taxon>Araneoidea</taxon>
        <taxon>Nephilidae</taxon>
        <taxon>Nephila</taxon>
    </lineage>
</organism>
<gene>
    <name evidence="2" type="ORF">NPIL_350331</name>
</gene>
<dbReference type="AlphaFoldDB" id="A0A8X6MRE2"/>
<keyword evidence="3" id="KW-1185">Reference proteome</keyword>
<feature type="region of interest" description="Disordered" evidence="1">
    <location>
        <begin position="1"/>
        <end position="39"/>
    </location>
</feature>
<proteinExistence type="predicted"/>
<feature type="compositionally biased region" description="Polar residues" evidence="1">
    <location>
        <begin position="19"/>
        <end position="31"/>
    </location>
</feature>
<evidence type="ECO:0000313" key="3">
    <source>
        <dbReference type="Proteomes" id="UP000887013"/>
    </source>
</evidence>
<reference evidence="2" key="1">
    <citation type="submission" date="2020-08" db="EMBL/GenBank/DDBJ databases">
        <title>Multicomponent nature underlies the extraordinary mechanical properties of spider dragline silk.</title>
        <authorList>
            <person name="Kono N."/>
            <person name="Nakamura H."/>
            <person name="Mori M."/>
            <person name="Yoshida Y."/>
            <person name="Ohtoshi R."/>
            <person name="Malay A.D."/>
            <person name="Moran D.A.P."/>
            <person name="Tomita M."/>
            <person name="Numata K."/>
            <person name="Arakawa K."/>
        </authorList>
    </citation>
    <scope>NUCLEOTIDE SEQUENCE</scope>
</reference>
<evidence type="ECO:0000256" key="1">
    <source>
        <dbReference type="SAM" id="MobiDB-lite"/>
    </source>
</evidence>
<accession>A0A8X6MRE2</accession>